<dbReference type="AlphaFoldDB" id="A0AB34JIQ0"/>
<dbReference type="GO" id="GO:0033314">
    <property type="term" value="P:mitotic DNA replication checkpoint signaling"/>
    <property type="evidence" value="ECO:0007669"/>
    <property type="project" value="TreeGrafter"/>
</dbReference>
<comment type="subcellular location">
    <subcellularLocation>
        <location evidence="1">Nucleus</location>
    </subcellularLocation>
</comment>
<evidence type="ECO:0000256" key="1">
    <source>
        <dbReference type="ARBA" id="ARBA00004123"/>
    </source>
</evidence>
<keyword evidence="6" id="KW-1185">Reference proteome</keyword>
<evidence type="ECO:0000313" key="5">
    <source>
        <dbReference type="EMBL" id="KAL1520795.1"/>
    </source>
</evidence>
<name>A0AB34JIQ0_PRYPA</name>
<dbReference type="GO" id="GO:0044778">
    <property type="term" value="P:meiotic DNA integrity checkpoint signaling"/>
    <property type="evidence" value="ECO:0007669"/>
    <property type="project" value="TreeGrafter"/>
</dbReference>
<evidence type="ECO:0000313" key="6">
    <source>
        <dbReference type="Proteomes" id="UP001515480"/>
    </source>
</evidence>
<evidence type="ECO:0000256" key="2">
    <source>
        <dbReference type="ARBA" id="ARBA00005563"/>
    </source>
</evidence>
<dbReference type="GO" id="GO:0035861">
    <property type="term" value="C:site of double-strand break"/>
    <property type="evidence" value="ECO:0007669"/>
    <property type="project" value="TreeGrafter"/>
</dbReference>
<comment type="caution">
    <text evidence="5">The sequence shown here is derived from an EMBL/GenBank/DDBJ whole genome shotgun (WGS) entry which is preliminary data.</text>
</comment>
<dbReference type="GO" id="GO:0031573">
    <property type="term" value="P:mitotic intra-S DNA damage checkpoint signaling"/>
    <property type="evidence" value="ECO:0007669"/>
    <property type="project" value="TreeGrafter"/>
</dbReference>
<dbReference type="GO" id="GO:0005730">
    <property type="term" value="C:nucleolus"/>
    <property type="evidence" value="ECO:0007669"/>
    <property type="project" value="InterPro"/>
</dbReference>
<comment type="similarity">
    <text evidence="2 4">Belongs to the HUS1 family.</text>
</comment>
<sequence>MKFKATIGSPHQLSKLVLTLNRLADVCLVRLDNNLISFSTAAEGKDGVPVFGDLAQAMLFLDFSIQSKAENNRICFITKLDNLSRALKSACSTSSSNIKLKLTKKAGTPALTFEIQQADSQVHVVHDVPLRIVQDASEMLPYAEPALSADEGALSVIVPTAEIRGMKNVVERMKSVSDVLLLTASDMSGGQGITEGAGQLKLQVVKDHLVSIATTYPKLDLPHDPTPAAEDADGFGQPIRSAIARLEVKRLLKVLASLSQSDMRICNSIICVVPDKMVVLKVFLPDESQQSSLIFYLSVLSSGFD</sequence>
<dbReference type="Gene3D" id="3.70.10.10">
    <property type="match status" value="1"/>
</dbReference>
<organism evidence="5 6">
    <name type="scientific">Prymnesium parvum</name>
    <name type="common">Toxic golden alga</name>
    <dbReference type="NCBI Taxonomy" id="97485"/>
    <lineage>
        <taxon>Eukaryota</taxon>
        <taxon>Haptista</taxon>
        <taxon>Haptophyta</taxon>
        <taxon>Prymnesiophyceae</taxon>
        <taxon>Prymnesiales</taxon>
        <taxon>Prymnesiaceae</taxon>
        <taxon>Prymnesium</taxon>
    </lineage>
</organism>
<accession>A0AB34JIQ0</accession>
<protein>
    <recommendedName>
        <fullName evidence="4">Checkpoint protein</fullName>
    </recommendedName>
</protein>
<evidence type="ECO:0000256" key="4">
    <source>
        <dbReference type="PIRNR" id="PIRNR011312"/>
    </source>
</evidence>
<proteinExistence type="inferred from homology"/>
<reference evidence="5 6" key="1">
    <citation type="journal article" date="2024" name="Science">
        <title>Giant polyketide synthase enzymes in the biosynthesis of giant marine polyether toxins.</title>
        <authorList>
            <person name="Fallon T.R."/>
            <person name="Shende V.V."/>
            <person name="Wierzbicki I.H."/>
            <person name="Pendleton A.L."/>
            <person name="Watervoot N.F."/>
            <person name="Auber R.P."/>
            <person name="Gonzalez D.J."/>
            <person name="Wisecaver J.H."/>
            <person name="Moore B.S."/>
        </authorList>
    </citation>
    <scope>NUCLEOTIDE SEQUENCE [LARGE SCALE GENOMIC DNA]</scope>
    <source>
        <strain evidence="5 6">12B1</strain>
    </source>
</reference>
<dbReference type="PANTHER" id="PTHR12900">
    <property type="entry name" value="MITOTIC AND DNA DAMAGE CHECKPOINT PROTEIN HUS1"/>
    <property type="match status" value="1"/>
</dbReference>
<dbReference type="GO" id="GO:0030896">
    <property type="term" value="C:checkpoint clamp complex"/>
    <property type="evidence" value="ECO:0007669"/>
    <property type="project" value="InterPro"/>
</dbReference>
<evidence type="ECO:0000256" key="3">
    <source>
        <dbReference type="ARBA" id="ARBA00023242"/>
    </source>
</evidence>
<gene>
    <name evidence="5" type="ORF">AB1Y20_022359</name>
</gene>
<keyword evidence="3" id="KW-0539">Nucleus</keyword>
<dbReference type="EMBL" id="JBGBPQ010000008">
    <property type="protein sequence ID" value="KAL1520795.1"/>
    <property type="molecule type" value="Genomic_DNA"/>
</dbReference>
<dbReference type="PANTHER" id="PTHR12900:SF0">
    <property type="entry name" value="CHECKPOINT PROTEIN"/>
    <property type="match status" value="1"/>
</dbReference>
<dbReference type="Proteomes" id="UP001515480">
    <property type="component" value="Unassembled WGS sequence"/>
</dbReference>
<dbReference type="InterPro" id="IPR016580">
    <property type="entry name" value="HUS1"/>
</dbReference>
<dbReference type="Pfam" id="PF04005">
    <property type="entry name" value="Hus1"/>
    <property type="match status" value="1"/>
</dbReference>
<dbReference type="GO" id="GO:0000724">
    <property type="term" value="P:double-strand break repair via homologous recombination"/>
    <property type="evidence" value="ECO:0007669"/>
    <property type="project" value="TreeGrafter"/>
</dbReference>
<dbReference type="PIRSF" id="PIRSF011312">
    <property type="entry name" value="Cell_cycle_HUS1"/>
    <property type="match status" value="1"/>
</dbReference>
<dbReference type="InterPro" id="IPR007150">
    <property type="entry name" value="HUS1/Mec3"/>
</dbReference>
<dbReference type="GO" id="GO:0006289">
    <property type="term" value="P:nucleotide-excision repair"/>
    <property type="evidence" value="ECO:0007669"/>
    <property type="project" value="TreeGrafter"/>
</dbReference>
<dbReference type="GO" id="GO:0000723">
    <property type="term" value="P:telomere maintenance"/>
    <property type="evidence" value="ECO:0007669"/>
    <property type="project" value="TreeGrafter"/>
</dbReference>